<dbReference type="PANTHER" id="PTHR33087">
    <property type="entry name" value="OS07G0539200 PROTEIN"/>
    <property type="match status" value="1"/>
</dbReference>
<comment type="caution">
    <text evidence="2">The sequence shown here is derived from an EMBL/GenBank/DDBJ whole genome shotgun (WGS) entry which is preliminary data.</text>
</comment>
<dbReference type="EMBL" id="CAJGYO010000014">
    <property type="protein sequence ID" value="CAD6266688.1"/>
    <property type="molecule type" value="Genomic_DNA"/>
</dbReference>
<accession>A0A811R9T6</accession>
<feature type="region of interest" description="Disordered" evidence="1">
    <location>
        <begin position="193"/>
        <end position="365"/>
    </location>
</feature>
<feature type="compositionally biased region" description="Basic and acidic residues" evidence="1">
    <location>
        <begin position="232"/>
        <end position="244"/>
    </location>
</feature>
<dbReference type="AlphaFoldDB" id="A0A811R9T6"/>
<reference evidence="2" key="1">
    <citation type="submission" date="2020-10" db="EMBL/GenBank/DDBJ databases">
        <authorList>
            <person name="Han B."/>
            <person name="Lu T."/>
            <person name="Zhao Q."/>
            <person name="Huang X."/>
            <person name="Zhao Y."/>
        </authorList>
    </citation>
    <scope>NUCLEOTIDE SEQUENCE</scope>
</reference>
<gene>
    <name evidence="2" type="ORF">NCGR_LOCUS49993</name>
</gene>
<name>A0A811R9T6_9POAL</name>
<dbReference type="Proteomes" id="UP000604825">
    <property type="component" value="Unassembled WGS sequence"/>
</dbReference>
<protein>
    <submittedName>
        <fullName evidence="2">Uncharacterized protein</fullName>
    </submittedName>
</protein>
<evidence type="ECO:0000313" key="3">
    <source>
        <dbReference type="Proteomes" id="UP000604825"/>
    </source>
</evidence>
<evidence type="ECO:0000256" key="1">
    <source>
        <dbReference type="SAM" id="MobiDB-lite"/>
    </source>
</evidence>
<feature type="compositionally biased region" description="Polar residues" evidence="1">
    <location>
        <begin position="356"/>
        <end position="365"/>
    </location>
</feature>
<proteinExistence type="predicted"/>
<dbReference type="PANTHER" id="PTHR33087:SF21">
    <property type="entry name" value="OS03G0782100 PROTEIN"/>
    <property type="match status" value="1"/>
</dbReference>
<keyword evidence="3" id="KW-1185">Reference proteome</keyword>
<dbReference type="OrthoDB" id="682567at2759"/>
<organism evidence="2 3">
    <name type="scientific">Miscanthus lutarioriparius</name>
    <dbReference type="NCBI Taxonomy" id="422564"/>
    <lineage>
        <taxon>Eukaryota</taxon>
        <taxon>Viridiplantae</taxon>
        <taxon>Streptophyta</taxon>
        <taxon>Embryophyta</taxon>
        <taxon>Tracheophyta</taxon>
        <taxon>Spermatophyta</taxon>
        <taxon>Magnoliopsida</taxon>
        <taxon>Liliopsida</taxon>
        <taxon>Poales</taxon>
        <taxon>Poaceae</taxon>
        <taxon>PACMAD clade</taxon>
        <taxon>Panicoideae</taxon>
        <taxon>Andropogonodae</taxon>
        <taxon>Andropogoneae</taxon>
        <taxon>Saccharinae</taxon>
        <taxon>Miscanthus</taxon>
    </lineage>
</organism>
<sequence>MVRPRYWWRLPGFKTKAHSTPSTTQVTSARHHLSVELLRRLRELDRLSMHGMVARLGKPPVVEPEIIKRAICHQFPVRPEDVSVVRHAPEDFFVDFKHRHHRDEAVSRGTFPYRNLDIHTRPWQLVTHGEICDLKFRVRLCLEGIPLHAWSESIAKRAVARACDIDYVEKTSLDRADTRALCVWAWTHNPSDIPKTTSGGNTARKGAQQPTQGDAANAGTGARLHLVIHPADALRRARGRSRERATRRRPHRRACSEPRNTTSRSKSPLPRLRCKSPDFNGGNGSNHHPSPSPPKVPPTDDRDVVTQQRARLAADRRFRMGQVYARRPGPLRTPRAHTKQAKAPGVHHVDKDTKSTQRSPASTARRSVRIAAMNWQRGDTQARARLVLMKRLGILDRGGPSHDDALLRYFDLYKGPLNDDAVKAMTALCGLDADAILLPRCLDDGCRKWVACCNNGSNRLPRRKLFELHIFCVPLGFGDDQRPHRHPTQPQQTVTGS</sequence>
<evidence type="ECO:0000313" key="2">
    <source>
        <dbReference type="EMBL" id="CAD6266688.1"/>
    </source>
</evidence>
<dbReference type="InterPro" id="IPR053253">
    <property type="entry name" value="Sex_diff_modulator"/>
</dbReference>